<keyword evidence="3 5" id="KW-0500">Molybdenum</keyword>
<evidence type="ECO:0000313" key="7">
    <source>
        <dbReference type="EMBL" id="KFZ37571.1"/>
    </source>
</evidence>
<dbReference type="InterPro" id="IPR008995">
    <property type="entry name" value="Mo/tungstate-bd_C_term_dom"/>
</dbReference>
<dbReference type="eggNOG" id="COG2005">
    <property type="taxonomic scope" value="Bacteria"/>
</dbReference>
<dbReference type="Gene3D" id="1.10.10.10">
    <property type="entry name" value="Winged helix-like DNA-binding domain superfamily/Winged helix DNA-binding domain"/>
    <property type="match status" value="1"/>
</dbReference>
<dbReference type="Proteomes" id="UP000029264">
    <property type="component" value="Unassembled WGS sequence"/>
</dbReference>
<dbReference type="PIRSF" id="PIRSF005763">
    <property type="entry name" value="Txn_reg_ModE"/>
    <property type="match status" value="1"/>
</dbReference>
<keyword evidence="4" id="KW-0677">Repeat</keyword>
<gene>
    <name evidence="7" type="ORF">HR45_09085</name>
</gene>
<evidence type="ECO:0000256" key="5">
    <source>
        <dbReference type="PIRNR" id="PIRNR005763"/>
    </source>
</evidence>
<dbReference type="OrthoDB" id="9800709at2"/>
<protein>
    <recommendedName>
        <fullName evidence="6">Mop domain-containing protein</fullName>
    </recommendedName>
</protein>
<dbReference type="AlphaFoldDB" id="A0A094JYR5"/>
<sequence length="260" mass="27658">MDLKALLTLNDDSKLFANPRRIKLLQQVQRTGSISQGAKEADISYKAAWDAINDMNTLAGQEVVHSAKGGKGGGGAKLTPFGERLLQLYSLMDQMQDMALTALVDAAVPMGSLQELMAHFSLETSARNQLLAEVVSLQGDSLSDSIRLKLAGNQIVEASITHASTAKLALNVGKKVLLLFKAPSVSIQLHNDDSSNNQLRGVISQLVKGDSRTEVTLDIGGNDAVYASVGNDTIVGFSLAEGDYCYACFTPSNAIIASMK</sequence>
<dbReference type="InterPro" id="IPR016462">
    <property type="entry name" value="ModE"/>
</dbReference>
<dbReference type="InterPro" id="IPR036388">
    <property type="entry name" value="WH-like_DNA-bd_sf"/>
</dbReference>
<accession>A0A094JYR5</accession>
<dbReference type="PANTHER" id="PTHR30432">
    <property type="entry name" value="TRANSCRIPTIONAL REGULATOR MODE"/>
    <property type="match status" value="1"/>
</dbReference>
<dbReference type="InterPro" id="IPR000847">
    <property type="entry name" value="LysR_HTH_N"/>
</dbReference>
<proteinExistence type="inferred from homology"/>
<keyword evidence="2 5" id="KW-0813">Transport</keyword>
<dbReference type="Pfam" id="PF03459">
    <property type="entry name" value="TOBE"/>
    <property type="match status" value="2"/>
</dbReference>
<evidence type="ECO:0000256" key="2">
    <source>
        <dbReference type="ARBA" id="ARBA00022448"/>
    </source>
</evidence>
<organism evidence="7 8">
    <name type="scientific">Shewanella mangrovi</name>
    <dbReference type="NCBI Taxonomy" id="1515746"/>
    <lineage>
        <taxon>Bacteria</taxon>
        <taxon>Pseudomonadati</taxon>
        <taxon>Pseudomonadota</taxon>
        <taxon>Gammaproteobacteria</taxon>
        <taxon>Alteromonadales</taxon>
        <taxon>Shewanellaceae</taxon>
        <taxon>Shewanella</taxon>
    </lineage>
</organism>
<evidence type="ECO:0000256" key="4">
    <source>
        <dbReference type="ARBA" id="ARBA00022737"/>
    </source>
</evidence>
<dbReference type="STRING" id="1515746.HR45_09085"/>
<dbReference type="InterPro" id="IPR051815">
    <property type="entry name" value="Molybdate_resp_trans_reg"/>
</dbReference>
<evidence type="ECO:0000256" key="3">
    <source>
        <dbReference type="ARBA" id="ARBA00022505"/>
    </source>
</evidence>
<dbReference type="NCBIfam" id="TIGR00638">
    <property type="entry name" value="Mop"/>
    <property type="match status" value="1"/>
</dbReference>
<dbReference type="GO" id="GO:0015689">
    <property type="term" value="P:molybdate ion transport"/>
    <property type="evidence" value="ECO:0007669"/>
    <property type="project" value="UniProtKB-UniRule"/>
</dbReference>
<comment type="similarity">
    <text evidence="1 5">Belongs to the ModE family.</text>
</comment>
<dbReference type="InterPro" id="IPR003725">
    <property type="entry name" value="ModE-bd_N"/>
</dbReference>
<dbReference type="SUPFAM" id="SSF46785">
    <property type="entry name" value="Winged helix' DNA-binding domain"/>
    <property type="match status" value="1"/>
</dbReference>
<dbReference type="InterPro" id="IPR005116">
    <property type="entry name" value="Transp-assoc_OB_typ1"/>
</dbReference>
<evidence type="ECO:0000256" key="1">
    <source>
        <dbReference type="ARBA" id="ARBA00008110"/>
    </source>
</evidence>
<dbReference type="EMBL" id="JPEO01000005">
    <property type="protein sequence ID" value="KFZ37571.1"/>
    <property type="molecule type" value="Genomic_DNA"/>
</dbReference>
<dbReference type="SUPFAM" id="SSF50331">
    <property type="entry name" value="MOP-like"/>
    <property type="match status" value="2"/>
</dbReference>
<dbReference type="NCBIfam" id="TIGR00637">
    <property type="entry name" value="ModE_repress"/>
    <property type="match status" value="1"/>
</dbReference>
<comment type="caution">
    <text evidence="7">The sequence shown here is derived from an EMBL/GenBank/DDBJ whole genome shotgun (WGS) entry which is preliminary data.</text>
</comment>
<dbReference type="GO" id="GO:0003700">
    <property type="term" value="F:DNA-binding transcription factor activity"/>
    <property type="evidence" value="ECO:0007669"/>
    <property type="project" value="InterPro"/>
</dbReference>
<dbReference type="Gene3D" id="2.40.50.100">
    <property type="match status" value="2"/>
</dbReference>
<dbReference type="Pfam" id="PF00126">
    <property type="entry name" value="HTH_1"/>
    <property type="match status" value="1"/>
</dbReference>
<dbReference type="PROSITE" id="PS51866">
    <property type="entry name" value="MOP"/>
    <property type="match status" value="1"/>
</dbReference>
<dbReference type="InterPro" id="IPR036390">
    <property type="entry name" value="WH_DNA-bd_sf"/>
</dbReference>
<keyword evidence="8" id="KW-1185">Reference proteome</keyword>
<dbReference type="PANTHER" id="PTHR30432:SF1">
    <property type="entry name" value="DNA-BINDING TRANSCRIPTIONAL DUAL REGULATOR MODE"/>
    <property type="match status" value="1"/>
</dbReference>
<dbReference type="InterPro" id="IPR004606">
    <property type="entry name" value="Mop_domain"/>
</dbReference>
<feature type="domain" description="Mop" evidence="6">
    <location>
        <begin position="123"/>
        <end position="189"/>
    </location>
</feature>
<dbReference type="GO" id="GO:0030151">
    <property type="term" value="F:molybdenum ion binding"/>
    <property type="evidence" value="ECO:0007669"/>
    <property type="project" value="UniProtKB-UniRule"/>
</dbReference>
<name>A0A094JYR5_9GAMM</name>
<evidence type="ECO:0000259" key="6">
    <source>
        <dbReference type="PROSITE" id="PS51866"/>
    </source>
</evidence>
<evidence type="ECO:0000313" key="8">
    <source>
        <dbReference type="Proteomes" id="UP000029264"/>
    </source>
</evidence>
<reference evidence="7 8" key="1">
    <citation type="submission" date="2014-06" db="EMBL/GenBank/DDBJ databases">
        <title>Shewanella sp. YQH10.</title>
        <authorList>
            <person name="Liu Y."/>
            <person name="Zeng R."/>
        </authorList>
    </citation>
    <scope>NUCLEOTIDE SEQUENCE [LARGE SCALE GENOMIC DNA]</scope>
    <source>
        <strain evidence="7 8">YQH10</strain>
    </source>
</reference>